<name>A0A6A7KCE1_9FIRM</name>
<keyword evidence="9" id="KW-1185">Reference proteome</keyword>
<sequence length="62" mass="6692">MKAFVDKDLCIGCGLCPDICGDIFTMNDEDLAVAKDIEIPDEILDEAKDAESSCPVDAIKVE</sequence>
<dbReference type="RefSeq" id="WP_152806502.1">
    <property type="nucleotide sequence ID" value="NZ_WHNX01000040.1"/>
</dbReference>
<dbReference type="EMBL" id="WHNX01000040">
    <property type="protein sequence ID" value="MPW27104.1"/>
    <property type="molecule type" value="Genomic_DNA"/>
</dbReference>
<evidence type="ECO:0000259" key="7">
    <source>
        <dbReference type="PROSITE" id="PS51379"/>
    </source>
</evidence>
<dbReference type="InterPro" id="IPR001080">
    <property type="entry name" value="3Fe4S_ferredoxin"/>
</dbReference>
<proteinExistence type="predicted"/>
<keyword evidence="5 6" id="KW-0411">Iron-sulfur</keyword>
<keyword evidence="1 6" id="KW-0813">Transport</keyword>
<evidence type="ECO:0000313" key="9">
    <source>
        <dbReference type="Proteomes" id="UP000440004"/>
    </source>
</evidence>
<dbReference type="SUPFAM" id="SSF54862">
    <property type="entry name" value="4Fe-4S ferredoxins"/>
    <property type="match status" value="1"/>
</dbReference>
<evidence type="ECO:0000256" key="4">
    <source>
        <dbReference type="ARBA" id="ARBA00023004"/>
    </source>
</evidence>
<gene>
    <name evidence="8" type="ORF">GC105_15080</name>
</gene>
<dbReference type="GO" id="GO:0051536">
    <property type="term" value="F:iron-sulfur cluster binding"/>
    <property type="evidence" value="ECO:0007669"/>
    <property type="project" value="UniProtKB-KW"/>
</dbReference>
<dbReference type="PROSITE" id="PS51379">
    <property type="entry name" value="4FE4S_FER_2"/>
    <property type="match status" value="1"/>
</dbReference>
<comment type="caution">
    <text evidence="8">The sequence shown here is derived from an EMBL/GenBank/DDBJ whole genome shotgun (WGS) entry which is preliminary data.</text>
</comment>
<keyword evidence="3 6" id="KW-0249">Electron transport</keyword>
<evidence type="ECO:0000256" key="5">
    <source>
        <dbReference type="ARBA" id="ARBA00023014"/>
    </source>
</evidence>
<feature type="domain" description="4Fe-4S ferredoxin-type" evidence="7">
    <location>
        <begin position="1"/>
        <end position="29"/>
    </location>
</feature>
<dbReference type="Gene3D" id="3.30.70.20">
    <property type="match status" value="1"/>
</dbReference>
<dbReference type="GO" id="GO:0005506">
    <property type="term" value="F:iron ion binding"/>
    <property type="evidence" value="ECO:0007669"/>
    <property type="project" value="UniProtKB-UniRule"/>
</dbReference>
<dbReference type="AlphaFoldDB" id="A0A6A7KCE1"/>
<evidence type="ECO:0000256" key="1">
    <source>
        <dbReference type="ARBA" id="ARBA00022448"/>
    </source>
</evidence>
<protein>
    <recommendedName>
        <fullName evidence="6">Ferredoxin</fullName>
    </recommendedName>
</protein>
<keyword evidence="4 6" id="KW-0408">Iron</keyword>
<evidence type="ECO:0000256" key="3">
    <source>
        <dbReference type="ARBA" id="ARBA00022982"/>
    </source>
</evidence>
<keyword evidence="2 6" id="KW-0479">Metal-binding</keyword>
<dbReference type="InterPro" id="IPR051269">
    <property type="entry name" value="Fe-S_cluster_ET"/>
</dbReference>
<evidence type="ECO:0000313" key="8">
    <source>
        <dbReference type="EMBL" id="MPW27104.1"/>
    </source>
</evidence>
<dbReference type="PANTHER" id="PTHR36923:SF3">
    <property type="entry name" value="FERREDOXIN"/>
    <property type="match status" value="1"/>
</dbReference>
<comment type="function">
    <text evidence="6">Ferredoxins are iron-sulfur proteins that transfer electrons in a wide variety of metabolic reactions.</text>
</comment>
<dbReference type="InterPro" id="IPR017896">
    <property type="entry name" value="4Fe4S_Fe-S-bd"/>
</dbReference>
<dbReference type="PANTHER" id="PTHR36923">
    <property type="entry name" value="FERREDOXIN"/>
    <property type="match status" value="1"/>
</dbReference>
<evidence type="ECO:0000256" key="6">
    <source>
        <dbReference type="RuleBase" id="RU368020"/>
    </source>
</evidence>
<organism evidence="8 9">
    <name type="scientific">Alkalibaculum sporogenes</name>
    <dbReference type="NCBI Taxonomy" id="2655001"/>
    <lineage>
        <taxon>Bacteria</taxon>
        <taxon>Bacillati</taxon>
        <taxon>Bacillota</taxon>
        <taxon>Clostridia</taxon>
        <taxon>Eubacteriales</taxon>
        <taxon>Eubacteriaceae</taxon>
        <taxon>Alkalibaculum</taxon>
    </lineage>
</organism>
<dbReference type="Proteomes" id="UP000440004">
    <property type="component" value="Unassembled WGS sequence"/>
</dbReference>
<dbReference type="PRINTS" id="PR00352">
    <property type="entry name" value="3FE4SFRDOXIN"/>
</dbReference>
<dbReference type="GO" id="GO:0009055">
    <property type="term" value="F:electron transfer activity"/>
    <property type="evidence" value="ECO:0007669"/>
    <property type="project" value="UniProtKB-UniRule"/>
</dbReference>
<dbReference type="Pfam" id="PF13459">
    <property type="entry name" value="Fer4_15"/>
    <property type="match status" value="1"/>
</dbReference>
<reference evidence="8 9" key="1">
    <citation type="submission" date="2019-10" db="EMBL/GenBank/DDBJ databases">
        <title>Alkalibaculum tamaniensis sp.nov., a new alkaliphilic acetogen, isolated on methoxylated aromatics from a mud volcano.</title>
        <authorList>
            <person name="Khomyakova M.A."/>
            <person name="Merkel A.Y."/>
            <person name="Bonch-Osmolovskaya E.A."/>
            <person name="Slobodkin A.I."/>
        </authorList>
    </citation>
    <scope>NUCLEOTIDE SEQUENCE [LARGE SCALE GENOMIC DNA]</scope>
    <source>
        <strain evidence="8 9">M08DMB</strain>
    </source>
</reference>
<accession>A0A6A7KCE1</accession>
<evidence type="ECO:0000256" key="2">
    <source>
        <dbReference type="ARBA" id="ARBA00022723"/>
    </source>
</evidence>